<organism evidence="2 3">
    <name type="scientific">Acropora cervicornis</name>
    <name type="common">Staghorn coral</name>
    <dbReference type="NCBI Taxonomy" id="6130"/>
    <lineage>
        <taxon>Eukaryota</taxon>
        <taxon>Metazoa</taxon>
        <taxon>Cnidaria</taxon>
        <taxon>Anthozoa</taxon>
        <taxon>Hexacorallia</taxon>
        <taxon>Scleractinia</taxon>
        <taxon>Astrocoeniina</taxon>
        <taxon>Acroporidae</taxon>
        <taxon>Acropora</taxon>
    </lineage>
</organism>
<gene>
    <name evidence="2" type="ORF">P5673_009742</name>
</gene>
<dbReference type="AlphaFoldDB" id="A0AAD9QRQ8"/>
<evidence type="ECO:0000313" key="2">
    <source>
        <dbReference type="EMBL" id="KAK2566264.1"/>
    </source>
</evidence>
<reference evidence="2" key="1">
    <citation type="journal article" date="2023" name="G3 (Bethesda)">
        <title>Whole genome assembly and annotation of the endangered Caribbean coral Acropora cervicornis.</title>
        <authorList>
            <person name="Selwyn J.D."/>
            <person name="Vollmer S.V."/>
        </authorList>
    </citation>
    <scope>NUCLEOTIDE SEQUENCE</scope>
    <source>
        <strain evidence="2">K2</strain>
    </source>
</reference>
<dbReference type="Proteomes" id="UP001249851">
    <property type="component" value="Unassembled WGS sequence"/>
</dbReference>
<keyword evidence="3" id="KW-1185">Reference proteome</keyword>
<dbReference type="InterPro" id="IPR057251">
    <property type="entry name" value="FP_C"/>
</dbReference>
<accession>A0AAD9QRQ8</accession>
<protein>
    <recommendedName>
        <fullName evidence="1">FP protein C-terminal domain-containing protein</fullName>
    </recommendedName>
</protein>
<comment type="caution">
    <text evidence="2">The sequence shown here is derived from an EMBL/GenBank/DDBJ whole genome shotgun (WGS) entry which is preliminary data.</text>
</comment>
<feature type="domain" description="FP protein C-terminal" evidence="1">
    <location>
        <begin position="176"/>
        <end position="227"/>
    </location>
</feature>
<reference evidence="2" key="2">
    <citation type="journal article" date="2023" name="Science">
        <title>Genomic signatures of disease resistance in endangered staghorn corals.</title>
        <authorList>
            <person name="Vollmer S.V."/>
            <person name="Selwyn J.D."/>
            <person name="Despard B.A."/>
            <person name="Roesel C.L."/>
        </authorList>
    </citation>
    <scope>NUCLEOTIDE SEQUENCE</scope>
    <source>
        <strain evidence="2">K2</strain>
    </source>
</reference>
<proteinExistence type="predicted"/>
<dbReference type="Pfam" id="PF25298">
    <property type="entry name" value="Baculo_FP_2nd"/>
    <property type="match status" value="1"/>
</dbReference>
<dbReference type="EMBL" id="JARQWQ010000017">
    <property type="protein sequence ID" value="KAK2566264.1"/>
    <property type="molecule type" value="Genomic_DNA"/>
</dbReference>
<sequence length="233" mass="27123">MMPSKNKSSNLLMKFLPLKEIINKAESPVQLDDRNRHDDGAAKASRSDEVSWQDIQFYSDMYDDLNSFPQTTIEKLQLIGEKPRSIDTRIEELANANDAYETLSDIDITHRVPTRRRSDKGATNEAIWPSPVICKFTRRIAKVIAKRKEVANVKYRDIGLDSDDIINHLAVYEHLTPRLPELLFEAKKFQRSQEYEFCWANGSTIFLRASRESRIIKLRSRRDLEHLTTRVTR</sequence>
<evidence type="ECO:0000313" key="3">
    <source>
        <dbReference type="Proteomes" id="UP001249851"/>
    </source>
</evidence>
<name>A0AAD9QRQ8_ACRCE</name>
<evidence type="ECO:0000259" key="1">
    <source>
        <dbReference type="Pfam" id="PF25298"/>
    </source>
</evidence>